<dbReference type="GO" id="GO:0071169">
    <property type="term" value="P:establishment of protein localization to chromatin"/>
    <property type="evidence" value="ECO:0007669"/>
    <property type="project" value="TreeGrafter"/>
</dbReference>
<protein>
    <submittedName>
        <fullName evidence="1">Nipped-B-like protein</fullName>
    </submittedName>
</protein>
<reference evidence="1" key="4">
    <citation type="submission" date="2025-08" db="UniProtKB">
        <authorList>
            <consortium name="Ensembl"/>
        </authorList>
    </citation>
    <scope>IDENTIFICATION</scope>
</reference>
<dbReference type="GO" id="GO:0048565">
    <property type="term" value="P:digestive tract development"/>
    <property type="evidence" value="ECO:0007669"/>
    <property type="project" value="TreeGrafter"/>
</dbReference>
<dbReference type="GeneTree" id="ENSGT00390000010427"/>
<dbReference type="PANTHER" id="PTHR21704:SF18">
    <property type="entry name" value="NIPPED-B-LIKE PROTEIN"/>
    <property type="match status" value="1"/>
</dbReference>
<reference evidence="1" key="5">
    <citation type="submission" date="2025-09" db="UniProtKB">
        <authorList>
            <consortium name="Ensembl"/>
        </authorList>
    </citation>
    <scope>IDENTIFICATION</scope>
</reference>
<dbReference type="GO" id="GO:0034087">
    <property type="term" value="P:establishment of mitotic sister chromatid cohesion"/>
    <property type="evidence" value="ECO:0007669"/>
    <property type="project" value="TreeGrafter"/>
</dbReference>
<dbReference type="GO" id="GO:0048703">
    <property type="term" value="P:embryonic viscerocranium morphogenesis"/>
    <property type="evidence" value="ECO:0007669"/>
    <property type="project" value="TreeGrafter"/>
</dbReference>
<dbReference type="GO" id="GO:0061775">
    <property type="term" value="F:cohesin loader activity"/>
    <property type="evidence" value="ECO:0007669"/>
    <property type="project" value="InterPro"/>
</dbReference>
<dbReference type="GO" id="GO:0003682">
    <property type="term" value="F:chromatin binding"/>
    <property type="evidence" value="ECO:0007669"/>
    <property type="project" value="TreeGrafter"/>
</dbReference>
<proteinExistence type="predicted"/>
<sequence>MLYNRVCDIVSNISELLEIQLLTDTTILQVSSMGITPFFVENVSELQLCAIKLVTAVFSRYEKHRQLILEEMFASLAKLPTSKRSLRNFRLNSSDMDGEPLFIQMVTALVLQLIQCVVHLPVTEKDSTLDEDGEKKVDQDVLITNSYETAMRTAQNFLSVFLKK</sequence>
<dbReference type="GO" id="GO:0007420">
    <property type="term" value="P:brain development"/>
    <property type="evidence" value="ECO:0007669"/>
    <property type="project" value="TreeGrafter"/>
</dbReference>
<dbReference type="AlphaFoldDB" id="A0A4W3HFE8"/>
<reference evidence="2" key="1">
    <citation type="journal article" date="2006" name="Science">
        <title>Ancient noncoding elements conserved in the human genome.</title>
        <authorList>
            <person name="Venkatesh B."/>
            <person name="Kirkness E.F."/>
            <person name="Loh Y.H."/>
            <person name="Halpern A.L."/>
            <person name="Lee A.P."/>
            <person name="Johnson J."/>
            <person name="Dandona N."/>
            <person name="Viswanathan L.D."/>
            <person name="Tay A."/>
            <person name="Venter J.C."/>
            <person name="Strausberg R.L."/>
            <person name="Brenner S."/>
        </authorList>
    </citation>
    <scope>NUCLEOTIDE SEQUENCE [LARGE SCALE GENOMIC DNA]</scope>
</reference>
<dbReference type="InterPro" id="IPR033031">
    <property type="entry name" value="Scc2/Nipped-B"/>
</dbReference>
<name>A0A4W3HFE8_CALMI</name>
<organism evidence="1 2">
    <name type="scientific">Callorhinchus milii</name>
    <name type="common">Ghost shark</name>
    <dbReference type="NCBI Taxonomy" id="7868"/>
    <lineage>
        <taxon>Eukaryota</taxon>
        <taxon>Metazoa</taxon>
        <taxon>Chordata</taxon>
        <taxon>Craniata</taxon>
        <taxon>Vertebrata</taxon>
        <taxon>Chondrichthyes</taxon>
        <taxon>Holocephali</taxon>
        <taxon>Chimaeriformes</taxon>
        <taxon>Callorhinchidae</taxon>
        <taxon>Callorhinchus</taxon>
    </lineage>
</organism>
<dbReference type="InParanoid" id="A0A4W3HFE8"/>
<dbReference type="Proteomes" id="UP000314986">
    <property type="component" value="Unassembled WGS sequence"/>
</dbReference>
<dbReference type="Ensembl" id="ENSCMIT00000014165.1">
    <property type="protein sequence ID" value="ENSCMIP00000013862.1"/>
    <property type="gene ID" value="ENSCMIG00000006918.1"/>
</dbReference>
<dbReference type="STRING" id="7868.ENSCMIP00000013862"/>
<dbReference type="GO" id="GO:0003007">
    <property type="term" value="P:heart morphogenesis"/>
    <property type="evidence" value="ECO:0007669"/>
    <property type="project" value="TreeGrafter"/>
</dbReference>
<reference evidence="2" key="2">
    <citation type="journal article" date="2007" name="PLoS Biol.">
        <title>Survey sequencing and comparative analysis of the elephant shark (Callorhinchus milii) genome.</title>
        <authorList>
            <person name="Venkatesh B."/>
            <person name="Kirkness E.F."/>
            <person name="Loh Y.H."/>
            <person name="Halpern A.L."/>
            <person name="Lee A.P."/>
            <person name="Johnson J."/>
            <person name="Dandona N."/>
            <person name="Viswanathan L.D."/>
            <person name="Tay A."/>
            <person name="Venter J.C."/>
            <person name="Strausberg R.L."/>
            <person name="Brenner S."/>
        </authorList>
    </citation>
    <scope>NUCLEOTIDE SEQUENCE [LARGE SCALE GENOMIC DNA]</scope>
</reference>
<dbReference type="GO" id="GO:0140588">
    <property type="term" value="P:chromatin looping"/>
    <property type="evidence" value="ECO:0007669"/>
    <property type="project" value="InterPro"/>
</dbReference>
<evidence type="ECO:0000313" key="2">
    <source>
        <dbReference type="Proteomes" id="UP000314986"/>
    </source>
</evidence>
<dbReference type="PANTHER" id="PTHR21704">
    <property type="entry name" value="NIPPED-B-LIKE PROTEIN DELANGIN SCC2-RELATED"/>
    <property type="match status" value="1"/>
</dbReference>
<dbReference type="GO" id="GO:0090694">
    <property type="term" value="C:Scc2-Scc4 cohesin loading complex"/>
    <property type="evidence" value="ECO:0007669"/>
    <property type="project" value="TreeGrafter"/>
</dbReference>
<dbReference type="GO" id="GO:1990414">
    <property type="term" value="P:replication-born double-strand break repair via sister chromatid exchange"/>
    <property type="evidence" value="ECO:0007669"/>
    <property type="project" value="TreeGrafter"/>
</dbReference>
<dbReference type="GO" id="GO:0010468">
    <property type="term" value="P:regulation of gene expression"/>
    <property type="evidence" value="ECO:0007669"/>
    <property type="project" value="InterPro"/>
</dbReference>
<keyword evidence="2" id="KW-1185">Reference proteome</keyword>
<reference evidence="2" key="3">
    <citation type="journal article" date="2014" name="Nature">
        <title>Elephant shark genome provides unique insights into gnathostome evolution.</title>
        <authorList>
            <consortium name="International Elephant Shark Genome Sequencing Consortium"/>
            <person name="Venkatesh B."/>
            <person name="Lee A.P."/>
            <person name="Ravi V."/>
            <person name="Maurya A.K."/>
            <person name="Lian M.M."/>
            <person name="Swann J.B."/>
            <person name="Ohta Y."/>
            <person name="Flajnik M.F."/>
            <person name="Sutoh Y."/>
            <person name="Kasahara M."/>
            <person name="Hoon S."/>
            <person name="Gangu V."/>
            <person name="Roy S.W."/>
            <person name="Irimia M."/>
            <person name="Korzh V."/>
            <person name="Kondrychyn I."/>
            <person name="Lim Z.W."/>
            <person name="Tay B.H."/>
            <person name="Tohari S."/>
            <person name="Kong K.W."/>
            <person name="Ho S."/>
            <person name="Lorente-Galdos B."/>
            <person name="Quilez J."/>
            <person name="Marques-Bonet T."/>
            <person name="Raney B.J."/>
            <person name="Ingham P.W."/>
            <person name="Tay A."/>
            <person name="Hillier L.W."/>
            <person name="Minx P."/>
            <person name="Boehm T."/>
            <person name="Wilson R.K."/>
            <person name="Brenner S."/>
            <person name="Warren W.C."/>
        </authorList>
    </citation>
    <scope>NUCLEOTIDE SEQUENCE [LARGE SCALE GENOMIC DNA]</scope>
</reference>
<accession>A0A4W3HFE8</accession>
<evidence type="ECO:0000313" key="1">
    <source>
        <dbReference type="Ensembl" id="ENSCMIP00000013862.1"/>
    </source>
</evidence>